<evidence type="ECO:0000256" key="7">
    <source>
        <dbReference type="ARBA" id="ARBA00023186"/>
    </source>
</evidence>
<keyword evidence="3" id="KW-0997">Cell inner membrane</keyword>
<dbReference type="SUPFAM" id="SSF109998">
    <property type="entry name" value="Triger factor/SurA peptide-binding domain-like"/>
    <property type="match status" value="1"/>
</dbReference>
<dbReference type="InterPro" id="IPR052029">
    <property type="entry name" value="PpiD_chaperone"/>
</dbReference>
<keyword evidence="11" id="KW-0413">Isomerase</keyword>
<evidence type="ECO:0000256" key="1">
    <source>
        <dbReference type="ARBA" id="ARBA00004382"/>
    </source>
</evidence>
<keyword evidence="11" id="KW-0697">Rotamase</keyword>
<dbReference type="Gene3D" id="3.10.50.40">
    <property type="match status" value="1"/>
</dbReference>
<keyword evidence="7" id="KW-0143">Chaperone</keyword>
<dbReference type="PROSITE" id="PS50198">
    <property type="entry name" value="PPIC_PPIASE_2"/>
    <property type="match status" value="1"/>
</dbReference>
<evidence type="ECO:0000256" key="12">
    <source>
        <dbReference type="SAM" id="Phobius"/>
    </source>
</evidence>
<proteinExistence type="inferred from homology"/>
<comment type="caution">
    <text evidence="14">The sequence shown here is derived from an EMBL/GenBank/DDBJ whole genome shotgun (WGS) entry which is preliminary data.</text>
</comment>
<evidence type="ECO:0000313" key="15">
    <source>
        <dbReference type="Proteomes" id="UP000651050"/>
    </source>
</evidence>
<dbReference type="PANTHER" id="PTHR47529">
    <property type="entry name" value="PEPTIDYL-PROLYL CIS-TRANS ISOMERASE D"/>
    <property type="match status" value="1"/>
</dbReference>
<evidence type="ECO:0000256" key="10">
    <source>
        <dbReference type="ARBA" id="ARBA00042775"/>
    </source>
</evidence>
<name>A0A931H2G1_9BURK</name>
<dbReference type="RefSeq" id="WP_196985257.1">
    <property type="nucleotide sequence ID" value="NZ_JADWYS010000001.1"/>
</dbReference>
<protein>
    <recommendedName>
        <fullName evidence="9">Periplasmic chaperone PpiD</fullName>
    </recommendedName>
    <alternativeName>
        <fullName evidence="10">Periplasmic folding chaperone</fullName>
    </alternativeName>
</protein>
<dbReference type="InterPro" id="IPR027304">
    <property type="entry name" value="Trigger_fact/SurA_dom_sf"/>
</dbReference>
<dbReference type="SUPFAM" id="SSF54534">
    <property type="entry name" value="FKBP-like"/>
    <property type="match status" value="1"/>
</dbReference>
<reference evidence="14" key="1">
    <citation type="submission" date="2020-11" db="EMBL/GenBank/DDBJ databases">
        <title>Bacterial whole genome sequence for Caenimonas sp. DR4.4.</title>
        <authorList>
            <person name="Le V."/>
            <person name="Ko S.-R."/>
            <person name="Ahn C.-Y."/>
            <person name="Oh H.-M."/>
        </authorList>
    </citation>
    <scope>NUCLEOTIDE SEQUENCE</scope>
    <source>
        <strain evidence="14">DR4.4</strain>
    </source>
</reference>
<dbReference type="Gene3D" id="1.10.4030.10">
    <property type="entry name" value="Porin chaperone SurA, peptide-binding domain"/>
    <property type="match status" value="1"/>
</dbReference>
<evidence type="ECO:0000256" key="8">
    <source>
        <dbReference type="ARBA" id="ARBA00038408"/>
    </source>
</evidence>
<dbReference type="Pfam" id="PF13624">
    <property type="entry name" value="SurA_N_3"/>
    <property type="match status" value="1"/>
</dbReference>
<gene>
    <name evidence="14" type="ORF">I5803_04790</name>
</gene>
<feature type="domain" description="PpiC" evidence="13">
    <location>
        <begin position="265"/>
        <end position="356"/>
    </location>
</feature>
<dbReference type="GO" id="GO:0005886">
    <property type="term" value="C:plasma membrane"/>
    <property type="evidence" value="ECO:0007669"/>
    <property type="project" value="UniProtKB-SubCell"/>
</dbReference>
<dbReference type="EMBL" id="JADWYS010000001">
    <property type="protein sequence ID" value="MBG9387325.1"/>
    <property type="molecule type" value="Genomic_DNA"/>
</dbReference>
<evidence type="ECO:0000313" key="14">
    <source>
        <dbReference type="EMBL" id="MBG9387325.1"/>
    </source>
</evidence>
<keyword evidence="5 12" id="KW-1133">Transmembrane helix</keyword>
<evidence type="ECO:0000256" key="2">
    <source>
        <dbReference type="ARBA" id="ARBA00022475"/>
    </source>
</evidence>
<keyword evidence="6 12" id="KW-0472">Membrane</keyword>
<dbReference type="AlphaFoldDB" id="A0A931H2G1"/>
<evidence type="ECO:0000256" key="3">
    <source>
        <dbReference type="ARBA" id="ARBA00022519"/>
    </source>
</evidence>
<keyword evidence="2" id="KW-1003">Cell membrane</keyword>
<accession>A0A931H2G1</accession>
<evidence type="ECO:0000256" key="9">
    <source>
        <dbReference type="ARBA" id="ARBA00040743"/>
    </source>
</evidence>
<dbReference type="Pfam" id="PF13616">
    <property type="entry name" value="Rotamase_3"/>
    <property type="match status" value="1"/>
</dbReference>
<evidence type="ECO:0000256" key="6">
    <source>
        <dbReference type="ARBA" id="ARBA00023136"/>
    </source>
</evidence>
<comment type="subcellular location">
    <subcellularLocation>
        <location evidence="1">Cell inner membrane</location>
        <topology evidence="1">Single-pass type II membrane protein</topology>
        <orientation evidence="1">Periplasmic side</orientation>
    </subcellularLocation>
</comment>
<dbReference type="GO" id="GO:0003755">
    <property type="term" value="F:peptidyl-prolyl cis-trans isomerase activity"/>
    <property type="evidence" value="ECO:0007669"/>
    <property type="project" value="UniProtKB-KW"/>
</dbReference>
<organism evidence="14 15">
    <name type="scientific">Caenimonas aquaedulcis</name>
    <dbReference type="NCBI Taxonomy" id="2793270"/>
    <lineage>
        <taxon>Bacteria</taxon>
        <taxon>Pseudomonadati</taxon>
        <taxon>Pseudomonadota</taxon>
        <taxon>Betaproteobacteria</taxon>
        <taxon>Burkholderiales</taxon>
        <taxon>Comamonadaceae</taxon>
        <taxon>Caenimonas</taxon>
    </lineage>
</organism>
<evidence type="ECO:0000256" key="4">
    <source>
        <dbReference type="ARBA" id="ARBA00022692"/>
    </source>
</evidence>
<dbReference type="InterPro" id="IPR000297">
    <property type="entry name" value="PPIase_PpiC"/>
</dbReference>
<evidence type="ECO:0000259" key="13">
    <source>
        <dbReference type="PROSITE" id="PS50198"/>
    </source>
</evidence>
<keyword evidence="15" id="KW-1185">Reference proteome</keyword>
<dbReference type="Proteomes" id="UP000651050">
    <property type="component" value="Unassembled WGS sequence"/>
</dbReference>
<comment type="similarity">
    <text evidence="8">Belongs to the PpiD chaperone family.</text>
</comment>
<evidence type="ECO:0000256" key="11">
    <source>
        <dbReference type="PROSITE-ProRule" id="PRU00278"/>
    </source>
</evidence>
<keyword evidence="4 12" id="KW-0812">Transmembrane</keyword>
<feature type="transmembrane region" description="Helical" evidence="12">
    <location>
        <begin position="12"/>
        <end position="32"/>
    </location>
</feature>
<dbReference type="PANTHER" id="PTHR47529:SF1">
    <property type="entry name" value="PERIPLASMIC CHAPERONE PPID"/>
    <property type="match status" value="1"/>
</dbReference>
<sequence>MFDFVRKHTKIMQFLLFLLIFPSFVLVGINGYNRMQEKGEAVAKVDGHEIRQGDWDAAHKQQVDRLRQKMPDLDAKVLESPAARYSTLEQLIHDRVLAAAAEKMHLQVSDQRFKRILAADKSLDAFYNAEGKLDSQRFMAATGMSPEQFRANLMNDMAARQVLAGAGGTAFATAAQTNAVLDAYFEKREAQFARFAAADYASRVNPTDAELEAYYKANTAQFQSAEHAAIEYIVLDIETIRKSIAVNEQDLKTYFEQNQARLAGPEERRASHILVKSKQKAEELLAAVKKAPDSFADLARKNSEDPGTKDRGGDLDFFTRGAMAKPFEDAVFGMKKGDIAGPVETQFGWHVIKLTDLKVPKVRTFEEMKPELEAELRKQQAPRKFSEAAEAFTDTVYQQPDSLKPAADKLKLDIQKADVRRTPTPGATGALSNAKFLAALFSPDSLEKKHNTESIEVAPSTLVSGRVVQYSPARTVAFAEVKDQVRERVVAARSAELAKKDGMEKLAAWKANPASATLPPAVTVSRQDMQKQPAPLVDAAMRADPTALPALSGVDLGENGYAIVKVNKVLPREAPPANKAAQERAQFAQALGTAENAVYYNVLKERLKVQMKVPKPPMAPDLQ</sequence>
<dbReference type="InterPro" id="IPR046357">
    <property type="entry name" value="PPIase_dom_sf"/>
</dbReference>
<evidence type="ECO:0000256" key="5">
    <source>
        <dbReference type="ARBA" id="ARBA00022989"/>
    </source>
</evidence>